<evidence type="ECO:0008006" key="3">
    <source>
        <dbReference type="Google" id="ProtNLM"/>
    </source>
</evidence>
<dbReference type="Proteomes" id="UP000184290">
    <property type="component" value="Unassembled WGS sequence"/>
</dbReference>
<dbReference type="InterPro" id="IPR010385">
    <property type="entry name" value="DUF982"/>
</dbReference>
<evidence type="ECO:0000313" key="1">
    <source>
        <dbReference type="EMBL" id="SHI59870.1"/>
    </source>
</evidence>
<sequence>MEYDVFQVPVRVFFGIGVPRDIVTVTQAYAWLQNCRTVHRTEVHVSAVQACKAAFAKQVNAETVRRSVARFAEHSGMLVPEVDIAPATTGLKVPSRLSA</sequence>
<evidence type="ECO:0000313" key="2">
    <source>
        <dbReference type="Proteomes" id="UP000184290"/>
    </source>
</evidence>
<dbReference type="EMBL" id="FQZC01000001">
    <property type="protein sequence ID" value="SHI59870.1"/>
    <property type="molecule type" value="Genomic_DNA"/>
</dbReference>
<dbReference type="RefSeq" id="WP_060601100.1">
    <property type="nucleotide sequence ID" value="NZ_FQZC01000001.1"/>
</dbReference>
<dbReference type="Gene3D" id="6.10.250.730">
    <property type="match status" value="1"/>
</dbReference>
<accession>A0ABY1I4Z3</accession>
<reference evidence="1 2" key="1">
    <citation type="submission" date="2016-11" db="EMBL/GenBank/DDBJ databases">
        <authorList>
            <person name="Varghese N."/>
            <person name="Submissions S."/>
        </authorList>
    </citation>
    <scope>NUCLEOTIDE SEQUENCE [LARGE SCALE GENOMIC DNA]</scope>
    <source>
        <strain evidence="1 2">DSM 21988</strain>
    </source>
</reference>
<organism evidence="1 2">
    <name type="scientific">Aureimonas altamirensis DSM 21988</name>
    <dbReference type="NCBI Taxonomy" id="1121026"/>
    <lineage>
        <taxon>Bacteria</taxon>
        <taxon>Pseudomonadati</taxon>
        <taxon>Pseudomonadota</taxon>
        <taxon>Alphaproteobacteria</taxon>
        <taxon>Hyphomicrobiales</taxon>
        <taxon>Aurantimonadaceae</taxon>
        <taxon>Aureimonas</taxon>
    </lineage>
</organism>
<dbReference type="Pfam" id="PF06169">
    <property type="entry name" value="DUF982"/>
    <property type="match status" value="1"/>
</dbReference>
<gene>
    <name evidence="1" type="ORF">SAMN02745911_0621</name>
</gene>
<protein>
    <recommendedName>
        <fullName evidence="3">DUF982 domain-containing protein</fullName>
    </recommendedName>
</protein>
<comment type="caution">
    <text evidence="1">The sequence shown here is derived from an EMBL/GenBank/DDBJ whole genome shotgun (WGS) entry which is preliminary data.</text>
</comment>
<name>A0ABY1I4Z3_9HYPH</name>
<keyword evidence="2" id="KW-1185">Reference proteome</keyword>
<proteinExistence type="predicted"/>